<accession>A0A239ITZ9</accession>
<protein>
    <submittedName>
        <fullName evidence="2">Uncharacterized protein</fullName>
    </submittedName>
</protein>
<name>A0A239ITZ9_EKHLU</name>
<proteinExistence type="predicted"/>
<evidence type="ECO:0000313" key="3">
    <source>
        <dbReference type="Proteomes" id="UP000198393"/>
    </source>
</evidence>
<feature type="region of interest" description="Disordered" evidence="1">
    <location>
        <begin position="60"/>
        <end position="84"/>
    </location>
</feature>
<dbReference type="EMBL" id="FZPD01000003">
    <property type="protein sequence ID" value="SNS97256.1"/>
    <property type="molecule type" value="Genomic_DNA"/>
</dbReference>
<gene>
    <name evidence="2" type="ORF">SAMN05421640_1839</name>
</gene>
<dbReference type="AlphaFoldDB" id="A0A239ITZ9"/>
<reference evidence="2 3" key="1">
    <citation type="submission" date="2017-06" db="EMBL/GenBank/DDBJ databases">
        <authorList>
            <person name="Kim H.J."/>
            <person name="Triplett B.A."/>
        </authorList>
    </citation>
    <scope>NUCLEOTIDE SEQUENCE [LARGE SCALE GENOMIC DNA]</scope>
    <source>
        <strain evidence="2 3">DSM 19307</strain>
    </source>
</reference>
<dbReference type="Proteomes" id="UP000198393">
    <property type="component" value="Unassembled WGS sequence"/>
</dbReference>
<dbReference type="OrthoDB" id="853871at2"/>
<dbReference type="RefSeq" id="WP_089356573.1">
    <property type="nucleotide sequence ID" value="NZ_FZPD01000003.1"/>
</dbReference>
<evidence type="ECO:0000256" key="1">
    <source>
        <dbReference type="SAM" id="MobiDB-lite"/>
    </source>
</evidence>
<evidence type="ECO:0000313" key="2">
    <source>
        <dbReference type="EMBL" id="SNS97256.1"/>
    </source>
</evidence>
<sequence>MEFKEYLKSKKIDPEKFQQGESTQYAEFKKLFDQVHPESFTQQKLFLINKIRRAYKLENTEEAVKSTSKPAMRPKIKPLKPKTS</sequence>
<organism evidence="2 3">
    <name type="scientific">Ekhidna lutea</name>
    <dbReference type="NCBI Taxonomy" id="447679"/>
    <lineage>
        <taxon>Bacteria</taxon>
        <taxon>Pseudomonadati</taxon>
        <taxon>Bacteroidota</taxon>
        <taxon>Cytophagia</taxon>
        <taxon>Cytophagales</taxon>
        <taxon>Reichenbachiellaceae</taxon>
        <taxon>Ekhidna</taxon>
    </lineage>
</organism>
<keyword evidence="3" id="KW-1185">Reference proteome</keyword>
<feature type="compositionally biased region" description="Basic residues" evidence="1">
    <location>
        <begin position="72"/>
        <end position="84"/>
    </location>
</feature>